<dbReference type="AlphaFoldDB" id="A0A9W4HYX2"/>
<dbReference type="InterPro" id="IPR037445">
    <property type="entry name" value="MAGE"/>
</dbReference>
<dbReference type="InterPro" id="IPR041899">
    <property type="entry name" value="MAGE_WH2"/>
</dbReference>
<feature type="compositionally biased region" description="Acidic residues" evidence="1">
    <location>
        <begin position="500"/>
        <end position="520"/>
    </location>
</feature>
<dbReference type="SMART" id="SM01373">
    <property type="entry name" value="MAGE"/>
    <property type="match status" value="1"/>
</dbReference>
<evidence type="ECO:0000313" key="4">
    <source>
        <dbReference type="Proteomes" id="UP001153618"/>
    </source>
</evidence>
<evidence type="ECO:0000256" key="1">
    <source>
        <dbReference type="SAM" id="MobiDB-lite"/>
    </source>
</evidence>
<evidence type="ECO:0000313" key="3">
    <source>
        <dbReference type="EMBL" id="CAG8165758.1"/>
    </source>
</evidence>
<keyword evidence="4" id="KW-1185">Reference proteome</keyword>
<feature type="domain" description="MAGE" evidence="2">
    <location>
        <begin position="223"/>
        <end position="417"/>
    </location>
</feature>
<dbReference type="Proteomes" id="UP001153618">
    <property type="component" value="Unassembled WGS sequence"/>
</dbReference>
<comment type="caution">
    <text evidence="3">The sequence shown here is derived from an EMBL/GenBank/DDBJ whole genome shotgun (WGS) entry which is preliminary data.</text>
</comment>
<accession>A0A9W4HYX2</accession>
<dbReference type="Gene3D" id="1.10.10.1210">
    <property type="entry name" value="MAGE homology domain, winged helix WH2 motif"/>
    <property type="match status" value="1"/>
</dbReference>
<gene>
    <name evidence="3" type="ORF">POLS_LOCUS6519</name>
</gene>
<proteinExistence type="predicted"/>
<sequence length="520" mass="57473">MPHSESKMGEPIVNGEKHSHFLDHLTSYPVVSDSISYYKGNPYGAKSIELVDHGYTRLAKPVLPYFSTPYSYVAPYLARADSLGDKGLTEIDTRFPILKEDTQKLRGSIYNRASFPARLAGDAKAHLYDIYGSEYKKCGGDGVFASGKAVVTTSLVLSQESLAWISTFLQTKKEEAKEVVEKNNTGSDPESTPARRRRRESTLGSDSDGPSAPTSTDAMVKKMVRLALASEYSRIPIRRPEISAKVLGEQGSGEFKLVFEQAQRELRSKFGMEMTELPAREKATVAQRRAAQKTEKSSSAKTWIVTTTLPVAYRTRDILVPTKAPSLYTESTYTGIYTFIIALITLNGGSLAEQKLDRYLARTNADVSTPLDRTDKLLQRLCRDGYLVKTREMDGGEEIIEYILGPRGKVEVGNNAVAGMVRAVFGKETPPNSNMPDYERDQIADFEGRLARSLGIKPREIEEPPSQSTTNGHVDEEASANATPPPARRRPTRPARAAAEEEESEQSEDDESDGYAEESE</sequence>
<dbReference type="Pfam" id="PF01454">
    <property type="entry name" value="MAGE"/>
    <property type="match status" value="1"/>
</dbReference>
<protein>
    <recommendedName>
        <fullName evidence="2">MAGE domain-containing protein</fullName>
    </recommendedName>
</protein>
<dbReference type="InterPro" id="IPR041898">
    <property type="entry name" value="MAGE_WH1"/>
</dbReference>
<dbReference type="PANTHER" id="PTHR11736:SF14">
    <property type="entry name" value="NSE3 HOMOLOG, SMC5-SMC6 COMPLEX COMPONENT"/>
    <property type="match status" value="1"/>
</dbReference>
<name>A0A9W4HYX2_PENOL</name>
<dbReference type="EMBL" id="CAJVOS010000038">
    <property type="protein sequence ID" value="CAG8165758.1"/>
    <property type="molecule type" value="Genomic_DNA"/>
</dbReference>
<dbReference type="GO" id="GO:0006281">
    <property type="term" value="P:DNA repair"/>
    <property type="evidence" value="ECO:0007669"/>
    <property type="project" value="TreeGrafter"/>
</dbReference>
<dbReference type="InterPro" id="IPR002190">
    <property type="entry name" value="MHD_dom"/>
</dbReference>
<feature type="region of interest" description="Disordered" evidence="1">
    <location>
        <begin position="455"/>
        <end position="520"/>
    </location>
</feature>
<feature type="region of interest" description="Disordered" evidence="1">
    <location>
        <begin position="177"/>
        <end position="218"/>
    </location>
</feature>
<dbReference type="GO" id="GO:0005634">
    <property type="term" value="C:nucleus"/>
    <property type="evidence" value="ECO:0007669"/>
    <property type="project" value="TreeGrafter"/>
</dbReference>
<dbReference type="OrthoDB" id="205198at2759"/>
<evidence type="ECO:0000259" key="2">
    <source>
        <dbReference type="SMART" id="SM01373"/>
    </source>
</evidence>
<organism evidence="3 4">
    <name type="scientific">Penicillium olsonii</name>
    <dbReference type="NCBI Taxonomy" id="99116"/>
    <lineage>
        <taxon>Eukaryota</taxon>
        <taxon>Fungi</taxon>
        <taxon>Dikarya</taxon>
        <taxon>Ascomycota</taxon>
        <taxon>Pezizomycotina</taxon>
        <taxon>Eurotiomycetes</taxon>
        <taxon>Eurotiomycetidae</taxon>
        <taxon>Eurotiales</taxon>
        <taxon>Aspergillaceae</taxon>
        <taxon>Penicillium</taxon>
    </lineage>
</organism>
<reference evidence="3" key="1">
    <citation type="submission" date="2021-07" db="EMBL/GenBank/DDBJ databases">
        <authorList>
            <person name="Branca A.L. A."/>
        </authorList>
    </citation>
    <scope>NUCLEOTIDE SEQUENCE</scope>
</reference>
<dbReference type="PANTHER" id="PTHR11736">
    <property type="entry name" value="MELANOMA-ASSOCIATED ANTIGEN MAGE ANTIGEN"/>
    <property type="match status" value="1"/>
</dbReference>
<dbReference type="Gene3D" id="1.10.10.1200">
    <property type="entry name" value="MAGE homology domain, winged helix WH1 motif"/>
    <property type="match status" value="1"/>
</dbReference>